<dbReference type="InterPro" id="IPR001640">
    <property type="entry name" value="Lgt"/>
</dbReference>
<comment type="similarity">
    <text evidence="1 7">Belongs to the Lgt family.</text>
</comment>
<feature type="transmembrane region" description="Helical" evidence="7">
    <location>
        <begin position="131"/>
        <end position="151"/>
    </location>
</feature>
<name>A0AAE7CCB1_9MICO</name>
<sequence length="344" mass="37007">MSIPSPDPSDTRFDVTAWLQGFGIDLPLTFVIHAYAVCILVGILIAAYLTNRRLVARGVESGTVIDFTLCALVLGIVGARAFHVLTHPGDYFYEGANLWRVLYVWEGGIAIFGALIGGSVGVWLGSKWTGVRFWTFADALAPGLLLAQAAGRMGNYFNQELFGTPTTLPWGLEVDPTNAAFPAGLPAGTLFHPTFLYEIVWNVAGALFIMLLGRAVRLQWGRGLAVYLMWYGLGRMVFESIRIDPSEIILGIRTNVWAAFLAVAVGLVLFLVQTRRHVGSEPGPYLPGRTPDEVAARRRAAGKDGGERGVDSVYTDSDFTDGDAARASTGSDSHALPATSGRGA</sequence>
<protein>
    <recommendedName>
        <fullName evidence="7">Phosphatidylglycerol--prolipoprotein diacylglyceryl transferase</fullName>
        <ecNumber evidence="7">2.5.1.145</ecNumber>
    </recommendedName>
</protein>
<evidence type="ECO:0000256" key="2">
    <source>
        <dbReference type="ARBA" id="ARBA00022475"/>
    </source>
</evidence>
<dbReference type="EMBL" id="CP048049">
    <property type="protein sequence ID" value="QIS45131.1"/>
    <property type="molecule type" value="Genomic_DNA"/>
</dbReference>
<reference evidence="9 10" key="1">
    <citation type="journal article" date="2020" name="Mol. Plant Pathol.">
        <title>Plasmid composition and the chpG gene determine the virulence level of Clavibacter capsici natural isolates in pepper.</title>
        <authorList>
            <person name="Hwang I.S."/>
            <person name="Lee H.M."/>
            <person name="Oh E.J."/>
            <person name="Lee S."/>
            <person name="Heu S."/>
            <person name="Oh C.S."/>
        </authorList>
    </citation>
    <scope>NUCLEOTIDE SEQUENCE [LARGE SCALE GENOMIC DNA]</scope>
    <source>
        <strain evidence="9 10">1101</strain>
    </source>
</reference>
<dbReference type="EC" id="2.5.1.145" evidence="7"/>
<dbReference type="RefSeq" id="WP_053775734.1">
    <property type="nucleotide sequence ID" value="NZ_CP012573.1"/>
</dbReference>
<evidence type="ECO:0000256" key="3">
    <source>
        <dbReference type="ARBA" id="ARBA00022679"/>
    </source>
</evidence>
<feature type="transmembrane region" description="Helical" evidence="7">
    <location>
        <begin position="28"/>
        <end position="50"/>
    </location>
</feature>
<dbReference type="PANTHER" id="PTHR30589">
    <property type="entry name" value="PROLIPOPROTEIN DIACYLGLYCERYL TRANSFERASE"/>
    <property type="match status" value="1"/>
</dbReference>
<keyword evidence="4 7" id="KW-0812">Transmembrane</keyword>
<feature type="compositionally biased region" description="Basic and acidic residues" evidence="8">
    <location>
        <begin position="299"/>
        <end position="310"/>
    </location>
</feature>
<evidence type="ECO:0000256" key="6">
    <source>
        <dbReference type="ARBA" id="ARBA00023136"/>
    </source>
</evidence>
<dbReference type="PROSITE" id="PS01311">
    <property type="entry name" value="LGT"/>
    <property type="match status" value="1"/>
</dbReference>
<feature type="transmembrane region" description="Helical" evidence="7">
    <location>
        <begin position="255"/>
        <end position="272"/>
    </location>
</feature>
<keyword evidence="3 7" id="KW-0808">Transferase</keyword>
<dbReference type="GO" id="GO:0008961">
    <property type="term" value="F:phosphatidylglycerol-prolipoprotein diacylglyceryl transferase activity"/>
    <property type="evidence" value="ECO:0007669"/>
    <property type="project" value="UniProtKB-UniRule"/>
</dbReference>
<keyword evidence="6 7" id="KW-0472">Membrane</keyword>
<keyword evidence="9" id="KW-0328">Glycosyltransferase</keyword>
<comment type="catalytic activity">
    <reaction evidence="7">
        <text>L-cysteinyl-[prolipoprotein] + a 1,2-diacyl-sn-glycero-3-phospho-(1'-sn-glycerol) = an S-1,2-diacyl-sn-glyceryl-L-cysteinyl-[prolipoprotein] + sn-glycerol 1-phosphate + H(+)</text>
        <dbReference type="Rhea" id="RHEA:56712"/>
        <dbReference type="Rhea" id="RHEA-COMP:14679"/>
        <dbReference type="Rhea" id="RHEA-COMP:14680"/>
        <dbReference type="ChEBI" id="CHEBI:15378"/>
        <dbReference type="ChEBI" id="CHEBI:29950"/>
        <dbReference type="ChEBI" id="CHEBI:57685"/>
        <dbReference type="ChEBI" id="CHEBI:64716"/>
        <dbReference type="ChEBI" id="CHEBI:140658"/>
        <dbReference type="EC" id="2.5.1.145"/>
    </reaction>
</comment>
<keyword evidence="2 7" id="KW-1003">Cell membrane</keyword>
<comment type="subcellular location">
    <subcellularLocation>
        <location evidence="7">Cell membrane</location>
        <topology evidence="7">Multi-pass membrane protein</topology>
    </subcellularLocation>
</comment>
<dbReference type="HAMAP" id="MF_01147">
    <property type="entry name" value="Lgt"/>
    <property type="match status" value="1"/>
</dbReference>
<evidence type="ECO:0000256" key="1">
    <source>
        <dbReference type="ARBA" id="ARBA00007150"/>
    </source>
</evidence>
<feature type="binding site" evidence="7">
    <location>
        <position position="152"/>
    </location>
    <ligand>
        <name>a 1,2-diacyl-sn-glycero-3-phospho-(1'-sn-glycerol)</name>
        <dbReference type="ChEBI" id="CHEBI:64716"/>
    </ligand>
</feature>
<feature type="transmembrane region" description="Helical" evidence="7">
    <location>
        <begin position="62"/>
        <end position="82"/>
    </location>
</feature>
<proteinExistence type="inferred from homology"/>
<comment type="function">
    <text evidence="7">Catalyzes the transfer of the diacylglyceryl group from phosphatidylglycerol to the sulfhydryl group of the N-terminal cysteine of a prolipoprotein, the first step in the formation of mature lipoproteins.</text>
</comment>
<feature type="region of interest" description="Disordered" evidence="8">
    <location>
        <begin position="299"/>
        <end position="344"/>
    </location>
</feature>
<organism evidence="9 10">
    <name type="scientific">Clavibacter capsici</name>
    <dbReference type="NCBI Taxonomy" id="1874630"/>
    <lineage>
        <taxon>Bacteria</taxon>
        <taxon>Bacillati</taxon>
        <taxon>Actinomycetota</taxon>
        <taxon>Actinomycetes</taxon>
        <taxon>Micrococcales</taxon>
        <taxon>Microbacteriaceae</taxon>
        <taxon>Clavibacter</taxon>
    </lineage>
</organism>
<gene>
    <name evidence="7" type="primary">lgt</name>
    <name evidence="9" type="ORF">GW570_08560</name>
</gene>
<keyword evidence="10" id="KW-1185">Reference proteome</keyword>
<feature type="transmembrane region" description="Helical" evidence="7">
    <location>
        <begin position="195"/>
        <end position="212"/>
    </location>
</feature>
<dbReference type="Pfam" id="PF01790">
    <property type="entry name" value="LGT"/>
    <property type="match status" value="1"/>
</dbReference>
<evidence type="ECO:0000256" key="7">
    <source>
        <dbReference type="HAMAP-Rule" id="MF_01147"/>
    </source>
</evidence>
<evidence type="ECO:0000256" key="4">
    <source>
        <dbReference type="ARBA" id="ARBA00022692"/>
    </source>
</evidence>
<dbReference type="NCBIfam" id="TIGR00544">
    <property type="entry name" value="lgt"/>
    <property type="match status" value="1"/>
</dbReference>
<evidence type="ECO:0000256" key="5">
    <source>
        <dbReference type="ARBA" id="ARBA00022989"/>
    </source>
</evidence>
<evidence type="ECO:0000313" key="10">
    <source>
        <dbReference type="Proteomes" id="UP000503164"/>
    </source>
</evidence>
<feature type="transmembrane region" description="Helical" evidence="7">
    <location>
        <begin position="102"/>
        <end position="124"/>
    </location>
</feature>
<dbReference type="GO" id="GO:0005886">
    <property type="term" value="C:plasma membrane"/>
    <property type="evidence" value="ECO:0007669"/>
    <property type="project" value="UniProtKB-SubCell"/>
</dbReference>
<dbReference type="GO" id="GO:0042158">
    <property type="term" value="P:lipoprotein biosynthetic process"/>
    <property type="evidence" value="ECO:0007669"/>
    <property type="project" value="UniProtKB-UniRule"/>
</dbReference>
<feature type="transmembrane region" description="Helical" evidence="7">
    <location>
        <begin position="224"/>
        <end position="243"/>
    </location>
</feature>
<evidence type="ECO:0000313" key="9">
    <source>
        <dbReference type="EMBL" id="QIS45131.1"/>
    </source>
</evidence>
<dbReference type="AlphaFoldDB" id="A0AAE7CCB1"/>
<dbReference type="PANTHER" id="PTHR30589:SF0">
    <property type="entry name" value="PHOSPHATIDYLGLYCEROL--PROLIPOPROTEIN DIACYLGLYCERYL TRANSFERASE"/>
    <property type="match status" value="1"/>
</dbReference>
<comment type="pathway">
    <text evidence="7">Protein modification; lipoprotein biosynthesis (diacylglyceryl transfer).</text>
</comment>
<evidence type="ECO:0000256" key="8">
    <source>
        <dbReference type="SAM" id="MobiDB-lite"/>
    </source>
</evidence>
<accession>A0AAE7CCB1</accession>
<dbReference type="KEGG" id="ccap:AES38_08530"/>
<keyword evidence="5 7" id="KW-1133">Transmembrane helix</keyword>
<dbReference type="Proteomes" id="UP000503164">
    <property type="component" value="Chromosome"/>
</dbReference>